<comment type="caution">
    <text evidence="2">The sequence shown here is derived from an EMBL/GenBank/DDBJ whole genome shotgun (WGS) entry which is preliminary data.</text>
</comment>
<evidence type="ECO:0000313" key="2">
    <source>
        <dbReference type="EMBL" id="MEM5948372.1"/>
    </source>
</evidence>
<protein>
    <submittedName>
        <fullName evidence="2">Uncharacterized protein</fullName>
    </submittedName>
</protein>
<evidence type="ECO:0000313" key="3">
    <source>
        <dbReference type="Proteomes" id="UP001466331"/>
    </source>
</evidence>
<keyword evidence="1" id="KW-1133">Transmembrane helix</keyword>
<keyword evidence="3" id="KW-1185">Reference proteome</keyword>
<organism evidence="2 3">
    <name type="scientific">Rarispira pelagica</name>
    <dbReference type="NCBI Taxonomy" id="3141764"/>
    <lineage>
        <taxon>Bacteria</taxon>
        <taxon>Pseudomonadati</taxon>
        <taxon>Spirochaetota</taxon>
        <taxon>Spirochaetia</taxon>
        <taxon>Winmispirales</taxon>
        <taxon>Winmispiraceae</taxon>
        <taxon>Rarispira</taxon>
    </lineage>
</organism>
<sequence length="291" mass="33958">MRRLILIVFFAAPFFLFAQQEIISRNFLPAEFYVGDTVELRLLISGLDEQNMEEARIPTLDWGLIKSIEKKKTGSHTIVSIIFVPYQPGRHYIPSISFGDYTLEEQEVIVTSLYSLGHTQPEPYRPVMISGRAKSFIVFFLVFSVIFILLLLSLVRDRFRIIKRLFIYIKLFFVRKTMLYRLNKLGKQIETIEKRTFFDILVDTLRQFMALFFLLDISAMTSREILCEVQRKEIDIEPEKIRTILLSSDMVKFAHKNISSSECLAALDTLCDIIKKHKIIVDNQFIEGYSS</sequence>
<feature type="transmembrane region" description="Helical" evidence="1">
    <location>
        <begin position="136"/>
        <end position="155"/>
    </location>
</feature>
<gene>
    <name evidence="2" type="ORF">WKV44_07425</name>
</gene>
<dbReference type="Proteomes" id="UP001466331">
    <property type="component" value="Unassembled WGS sequence"/>
</dbReference>
<keyword evidence="1" id="KW-0812">Transmembrane</keyword>
<dbReference type="RefSeq" id="WP_420069822.1">
    <property type="nucleotide sequence ID" value="NZ_JBCHKQ010000003.1"/>
</dbReference>
<keyword evidence="1" id="KW-0472">Membrane</keyword>
<name>A0ABU9UCH4_9SPIR</name>
<dbReference type="EMBL" id="JBCHKQ010000003">
    <property type="protein sequence ID" value="MEM5948372.1"/>
    <property type="molecule type" value="Genomic_DNA"/>
</dbReference>
<evidence type="ECO:0000256" key="1">
    <source>
        <dbReference type="SAM" id="Phobius"/>
    </source>
</evidence>
<reference evidence="2 3" key="1">
    <citation type="submission" date="2024-03" db="EMBL/GenBank/DDBJ databases">
        <title>Ignisphaera cupida sp. nov., a hyperthermophilic hydrolytic archaeon from a hot spring of Kamchatka, and proposal of Ignisphaeraceae fam. nov.</title>
        <authorList>
            <person name="Podosokorskaya O.A."/>
            <person name="Elcheninov A.G."/>
            <person name="Maltseva A.I."/>
            <person name="Zayulina K.S."/>
            <person name="Novikov A."/>
            <person name="Merkel A.Y."/>
        </authorList>
    </citation>
    <scope>NUCLEOTIDE SEQUENCE [LARGE SCALE GENOMIC DNA]</scope>
    <source>
        <strain evidence="2 3">38H-sp</strain>
    </source>
</reference>
<accession>A0ABU9UCH4</accession>
<proteinExistence type="predicted"/>